<evidence type="ECO:0000256" key="5">
    <source>
        <dbReference type="ARBA" id="ARBA00023054"/>
    </source>
</evidence>
<accession>A0AAV7JX52</accession>
<dbReference type="GO" id="GO:0007030">
    <property type="term" value="P:Golgi organization"/>
    <property type="evidence" value="ECO:0007669"/>
    <property type="project" value="InterPro"/>
</dbReference>
<feature type="coiled-coil region" evidence="7">
    <location>
        <begin position="342"/>
        <end position="429"/>
    </location>
</feature>
<evidence type="ECO:0008006" key="12">
    <source>
        <dbReference type="Google" id="ProtNLM"/>
    </source>
</evidence>
<evidence type="ECO:0000256" key="9">
    <source>
        <dbReference type="SAM" id="Phobius"/>
    </source>
</evidence>
<evidence type="ECO:0000256" key="6">
    <source>
        <dbReference type="ARBA" id="ARBA00023136"/>
    </source>
</evidence>
<feature type="coiled-coil region" evidence="7">
    <location>
        <begin position="167"/>
        <end position="229"/>
    </location>
</feature>
<evidence type="ECO:0000313" key="11">
    <source>
        <dbReference type="Proteomes" id="UP001165289"/>
    </source>
</evidence>
<dbReference type="InterPro" id="IPR019177">
    <property type="entry name" value="Golgin_subfamily_A_member_5"/>
</dbReference>
<dbReference type="GO" id="GO:0031985">
    <property type="term" value="C:Golgi cisterna"/>
    <property type="evidence" value="ECO:0007669"/>
    <property type="project" value="TreeGrafter"/>
</dbReference>
<protein>
    <recommendedName>
        <fullName evidence="12">Golgin-84</fullName>
    </recommendedName>
</protein>
<dbReference type="Pfam" id="PF09787">
    <property type="entry name" value="Golgin_A5"/>
    <property type="match status" value="1"/>
</dbReference>
<keyword evidence="6 9" id="KW-0472">Membrane</keyword>
<keyword evidence="5 7" id="KW-0175">Coiled coil</keyword>
<comment type="caution">
    <text evidence="10">The sequence shown here is derived from an EMBL/GenBank/DDBJ whole genome shotgun (WGS) entry which is preliminary data.</text>
</comment>
<dbReference type="PANTHER" id="PTHR13815">
    <property type="entry name" value="GOLGIN-84"/>
    <property type="match status" value="1"/>
</dbReference>
<keyword evidence="2 9" id="KW-0812">Transmembrane</keyword>
<evidence type="ECO:0000256" key="7">
    <source>
        <dbReference type="SAM" id="Coils"/>
    </source>
</evidence>
<comment type="subcellular location">
    <subcellularLocation>
        <location evidence="1">Golgi apparatus membrane</location>
        <topology evidence="1">Single-pass type IV membrane protein</topology>
    </subcellularLocation>
</comment>
<gene>
    <name evidence="10" type="ORF">LOD99_3385</name>
</gene>
<reference evidence="10 11" key="1">
    <citation type="journal article" date="2023" name="BMC Biol.">
        <title>The compact genome of the sponge Oopsacas minuta (Hexactinellida) is lacking key metazoan core genes.</title>
        <authorList>
            <person name="Santini S."/>
            <person name="Schenkelaars Q."/>
            <person name="Jourda C."/>
            <person name="Duchesne M."/>
            <person name="Belahbib H."/>
            <person name="Rocher C."/>
            <person name="Selva M."/>
            <person name="Riesgo A."/>
            <person name="Vervoort M."/>
            <person name="Leys S.P."/>
            <person name="Kodjabachian L."/>
            <person name="Le Bivic A."/>
            <person name="Borchiellini C."/>
            <person name="Claverie J.M."/>
            <person name="Renard E."/>
        </authorList>
    </citation>
    <scope>NUCLEOTIDE SEQUENCE [LARGE SCALE GENOMIC DNA]</scope>
    <source>
        <strain evidence="10">SPO-2</strain>
    </source>
</reference>
<evidence type="ECO:0000256" key="2">
    <source>
        <dbReference type="ARBA" id="ARBA00022692"/>
    </source>
</evidence>
<keyword evidence="3 9" id="KW-1133">Transmembrane helix</keyword>
<feature type="transmembrane region" description="Helical" evidence="9">
    <location>
        <begin position="556"/>
        <end position="576"/>
    </location>
</feature>
<dbReference type="EMBL" id="JAKMXF010000266">
    <property type="protein sequence ID" value="KAI6653489.1"/>
    <property type="molecule type" value="Genomic_DNA"/>
</dbReference>
<dbReference type="PANTHER" id="PTHR13815:SF7">
    <property type="entry name" value="GOLGIN SUBFAMILY A MEMBER 5"/>
    <property type="match status" value="1"/>
</dbReference>
<dbReference type="Proteomes" id="UP001165289">
    <property type="component" value="Unassembled WGS sequence"/>
</dbReference>
<dbReference type="GO" id="GO:0000139">
    <property type="term" value="C:Golgi membrane"/>
    <property type="evidence" value="ECO:0007669"/>
    <property type="project" value="UniProtKB-SubCell"/>
</dbReference>
<organism evidence="10 11">
    <name type="scientific">Oopsacas minuta</name>
    <dbReference type="NCBI Taxonomy" id="111878"/>
    <lineage>
        <taxon>Eukaryota</taxon>
        <taxon>Metazoa</taxon>
        <taxon>Porifera</taxon>
        <taxon>Hexactinellida</taxon>
        <taxon>Hexasterophora</taxon>
        <taxon>Lyssacinosida</taxon>
        <taxon>Leucopsacidae</taxon>
        <taxon>Oopsacas</taxon>
    </lineage>
</organism>
<keyword evidence="4" id="KW-0333">Golgi apparatus</keyword>
<name>A0AAV7JX52_9METZ</name>
<evidence type="ECO:0000256" key="4">
    <source>
        <dbReference type="ARBA" id="ARBA00023034"/>
    </source>
</evidence>
<dbReference type="GO" id="GO:0000301">
    <property type="term" value="P:retrograde transport, vesicle recycling within Golgi"/>
    <property type="evidence" value="ECO:0007669"/>
    <property type="project" value="TreeGrafter"/>
</dbReference>
<feature type="coiled-coil region" evidence="7">
    <location>
        <begin position="259"/>
        <end position="314"/>
    </location>
</feature>
<feature type="region of interest" description="Disordered" evidence="8">
    <location>
        <begin position="36"/>
        <end position="74"/>
    </location>
</feature>
<evidence type="ECO:0000256" key="3">
    <source>
        <dbReference type="ARBA" id="ARBA00022989"/>
    </source>
</evidence>
<sequence>MSSWLSGIANKASTLLESVDEYAANSIQTIVTTATGVDKEDEDSNSKNLPIPKKEADWSYPSPVELRDGSSQHPLQLDIPPPVHESTEALSDDKLIEFLNDPKANTPLTEIPLSTTSAPDVIKTAIAPQELPQYSEPNPDTIALENESLRKAVISCKSDLEVMQEHWNQSQREVSNLTREVTQLQQQLSESAERQIGLRDEMEIRDSQLEAHRLQIQVIRRELENKQTDTQLQSDRATSDLKVEIATLQSAQATQLQETSSLQREIERISADNDRLTESMTDKEKIAEQLEQSNEQLRSELKRTETDLTDYKYKATTVLQSKEKVITALREQMNQPMKDQSHDEHLEEIKKLENKCVSLTEELRECREESEAKIQNLTKDIDKLFQDKTNLHTQKSLFQTQAEDKENAARMLERQNEAIKSQLSSQQAELTARDVTISELEGQIARSVLHPDPSSQELQGRVRSLTDTVIQKQRSIETLGAENNTLKLQLDKLSQRLGQSDSLLADSSGKSKLRHITSLPLPQACPHRFGRNFENVVTGLDLLSLRVGVYFRQYPYARLSCVIYLFLFHFLFLYLLF</sequence>
<evidence type="ECO:0000313" key="10">
    <source>
        <dbReference type="EMBL" id="KAI6653489.1"/>
    </source>
</evidence>
<dbReference type="AlphaFoldDB" id="A0AAV7JX52"/>
<proteinExistence type="predicted"/>
<evidence type="ECO:0000256" key="8">
    <source>
        <dbReference type="SAM" id="MobiDB-lite"/>
    </source>
</evidence>
<evidence type="ECO:0000256" key="1">
    <source>
        <dbReference type="ARBA" id="ARBA00004409"/>
    </source>
</evidence>
<keyword evidence="11" id="KW-1185">Reference proteome</keyword>